<evidence type="ECO:0000313" key="4">
    <source>
        <dbReference type="Proteomes" id="UP001516023"/>
    </source>
</evidence>
<organism evidence="3 4">
    <name type="scientific">Cyclotella cryptica</name>
    <dbReference type="NCBI Taxonomy" id="29204"/>
    <lineage>
        <taxon>Eukaryota</taxon>
        <taxon>Sar</taxon>
        <taxon>Stramenopiles</taxon>
        <taxon>Ochrophyta</taxon>
        <taxon>Bacillariophyta</taxon>
        <taxon>Coscinodiscophyceae</taxon>
        <taxon>Thalassiosirophycidae</taxon>
        <taxon>Stephanodiscales</taxon>
        <taxon>Stephanodiscaceae</taxon>
        <taxon>Cyclotella</taxon>
    </lineage>
</organism>
<feature type="coiled-coil region" evidence="1">
    <location>
        <begin position="393"/>
        <end position="474"/>
    </location>
</feature>
<proteinExistence type="predicted"/>
<dbReference type="PANTHER" id="PTHR47698:SF2">
    <property type="entry name" value="FATTY-ACID-BINDING PROTEIN 3, CHLOROPLASTIC"/>
    <property type="match status" value="1"/>
</dbReference>
<evidence type="ECO:0008006" key="5">
    <source>
        <dbReference type="Google" id="ProtNLM"/>
    </source>
</evidence>
<keyword evidence="1" id="KW-0175">Coiled coil</keyword>
<dbReference type="SUPFAM" id="SSF54626">
    <property type="entry name" value="Chalcone isomerase"/>
    <property type="match status" value="1"/>
</dbReference>
<evidence type="ECO:0000313" key="3">
    <source>
        <dbReference type="EMBL" id="KAL3787706.1"/>
    </source>
</evidence>
<feature type="region of interest" description="Disordered" evidence="2">
    <location>
        <begin position="67"/>
        <end position="88"/>
    </location>
</feature>
<reference evidence="3 4" key="1">
    <citation type="journal article" date="2020" name="G3 (Bethesda)">
        <title>Improved Reference Genome for Cyclotella cryptica CCMP332, a Model for Cell Wall Morphogenesis, Salinity Adaptation, and Lipid Production in Diatoms (Bacillariophyta).</title>
        <authorList>
            <person name="Roberts W.R."/>
            <person name="Downey K.M."/>
            <person name="Ruck E.C."/>
            <person name="Traller J.C."/>
            <person name="Alverson A.J."/>
        </authorList>
    </citation>
    <scope>NUCLEOTIDE SEQUENCE [LARGE SCALE GENOMIC DNA]</scope>
    <source>
        <strain evidence="3 4">CCMP332</strain>
    </source>
</reference>
<feature type="compositionally biased region" description="Acidic residues" evidence="2">
    <location>
        <begin position="347"/>
        <end position="356"/>
    </location>
</feature>
<dbReference type="PANTHER" id="PTHR47698">
    <property type="entry name" value="FATTY-ACID-BINDING PROTEIN 3, CHLOROPLASTIC"/>
    <property type="match status" value="1"/>
</dbReference>
<dbReference type="Proteomes" id="UP001516023">
    <property type="component" value="Unassembled WGS sequence"/>
</dbReference>
<feature type="region of interest" description="Disordered" evidence="2">
    <location>
        <begin position="330"/>
        <end position="358"/>
    </location>
</feature>
<dbReference type="AlphaFoldDB" id="A0ABD3PIZ8"/>
<dbReference type="Gene3D" id="3.50.70.10">
    <property type="match status" value="1"/>
</dbReference>
<feature type="compositionally biased region" description="Polar residues" evidence="2">
    <location>
        <begin position="73"/>
        <end position="88"/>
    </location>
</feature>
<sequence length="685" mass="75832">MQELTSLDMLLSTSEPPLWQSNLRCPSAARLLRFLLLAIFACSPIHSFTLHILPSSRRTQLCSVVDDHHRNNSSDSTPIDPASSTQQAVDQERKIRAAYFLQSSGFAPSNSTISFLLGGNDESTTASWAKESMASLEQSYRQSLLSQITNQSALDPECQEYMKSLSNSWKEEWDFREAAFEMAQSRARAKQEERLQASISMMRQRDELMRAQNTPVDYRIKSFSWRRDGQPGFGMPYGKLRRTSTTVDTNEVEEVVLPKVEKNLRTDAPILGRIMEEAEQQAAKDAAIVNSTIHDVVAESTEKPVAVTTPAHDIEENTLDNDGYEKTILNENTTISSESDKQSTDVPDMDLDEEPSPETNDLEIAAAAQRAAAAKAAQAKADERARLKRDAAIKKRQEAKALAEAIMKHAEEEERLRIEKEQAEAELRRLVEEEAARWRAEEEERARLQAAVMQMAEEEERAKLQAEIEATEAASAAAIQHKIDDVESKMQPLTEKATGVTFSPQLDDGLYLVGVGVRKKAIMSVYSVAMYASPSVLQAVSVFSNEKQKKEAQIALRDAARTFDETTPTTSFALVMVSKADGKNIAASIADGVKPRYDGPVTNVQELESLIFEGLKNTEGQATKGTVFRFDCSGQGVRVSVNGDEQGEVLCETMGSAFVDVFTDDKAVSPKLVDSCIDTWCESAL</sequence>
<evidence type="ECO:0000256" key="2">
    <source>
        <dbReference type="SAM" id="MobiDB-lite"/>
    </source>
</evidence>
<evidence type="ECO:0000256" key="1">
    <source>
        <dbReference type="SAM" id="Coils"/>
    </source>
</evidence>
<dbReference type="EMBL" id="JABMIG020000170">
    <property type="protein sequence ID" value="KAL3787706.1"/>
    <property type="molecule type" value="Genomic_DNA"/>
</dbReference>
<comment type="caution">
    <text evidence="3">The sequence shown here is derived from an EMBL/GenBank/DDBJ whole genome shotgun (WGS) entry which is preliminary data.</text>
</comment>
<name>A0ABD3PIZ8_9STRA</name>
<keyword evidence="4" id="KW-1185">Reference proteome</keyword>
<protein>
    <recommendedName>
        <fullName evidence="5">Chalcone isomerase domain-containing protein</fullName>
    </recommendedName>
</protein>
<dbReference type="InterPro" id="IPR036298">
    <property type="entry name" value="Chalcone_isomerase_sf"/>
</dbReference>
<accession>A0ABD3PIZ8</accession>
<dbReference type="InterPro" id="IPR016088">
    <property type="entry name" value="Chalcone_isomerase_3-sand"/>
</dbReference>
<gene>
    <name evidence="3" type="ORF">HJC23_012132</name>
</gene>